<name>A0ABR3GXF3_9PEZI</name>
<evidence type="ECO:0000313" key="2">
    <source>
        <dbReference type="Proteomes" id="UP001447188"/>
    </source>
</evidence>
<organism evidence="1 2">
    <name type="scientific">Discina gigas</name>
    <dbReference type="NCBI Taxonomy" id="1032678"/>
    <lineage>
        <taxon>Eukaryota</taxon>
        <taxon>Fungi</taxon>
        <taxon>Dikarya</taxon>
        <taxon>Ascomycota</taxon>
        <taxon>Pezizomycotina</taxon>
        <taxon>Pezizomycetes</taxon>
        <taxon>Pezizales</taxon>
        <taxon>Discinaceae</taxon>
        <taxon>Discina</taxon>
    </lineage>
</organism>
<accession>A0ABR3GXF3</accession>
<dbReference type="EMBL" id="JBBBZM010000002">
    <property type="protein sequence ID" value="KAL0640604.1"/>
    <property type="molecule type" value="Genomic_DNA"/>
</dbReference>
<comment type="caution">
    <text evidence="1">The sequence shown here is derived from an EMBL/GenBank/DDBJ whole genome shotgun (WGS) entry which is preliminary data.</text>
</comment>
<protein>
    <submittedName>
        <fullName evidence="1">Uncharacterized protein</fullName>
    </submittedName>
</protein>
<dbReference type="Proteomes" id="UP001447188">
    <property type="component" value="Unassembled WGS sequence"/>
</dbReference>
<reference evidence="1 2" key="1">
    <citation type="submission" date="2024-02" db="EMBL/GenBank/DDBJ databases">
        <title>Discinaceae phylogenomics.</title>
        <authorList>
            <person name="Dirks A.C."/>
            <person name="James T.Y."/>
        </authorList>
    </citation>
    <scope>NUCLEOTIDE SEQUENCE [LARGE SCALE GENOMIC DNA]</scope>
    <source>
        <strain evidence="1 2">ACD0624</strain>
    </source>
</reference>
<keyword evidence="2" id="KW-1185">Reference proteome</keyword>
<sequence length="131" mass="14031">MVVSVLGQAVVAVLGQAVVSVVVSVLGQAGVAGLVSAVVSVVVSGVDDPLDDDEDIKFLLSVPPDLLTDGNRQIAPYGFTLRELLAFMCFRAFGSVFELRTAPVPGSGAAISLSTRTPTRWSWWWWKWRIA</sequence>
<evidence type="ECO:0000313" key="1">
    <source>
        <dbReference type="EMBL" id="KAL0640604.1"/>
    </source>
</evidence>
<gene>
    <name evidence="1" type="ORF">Q9L58_000268</name>
</gene>
<proteinExistence type="predicted"/>